<dbReference type="AlphaFoldDB" id="A0A9N9HXX5"/>
<proteinExistence type="predicted"/>
<dbReference type="EMBL" id="CAJVPS010022689">
    <property type="protein sequence ID" value="CAG8711467.1"/>
    <property type="molecule type" value="Genomic_DNA"/>
</dbReference>
<protein>
    <submittedName>
        <fullName evidence="1">10779_t:CDS:1</fullName>
    </submittedName>
</protein>
<keyword evidence="2" id="KW-1185">Reference proteome</keyword>
<gene>
    <name evidence="1" type="ORF">ALEPTO_LOCUS11924</name>
</gene>
<accession>A0A9N9HXX5</accession>
<feature type="non-terminal residue" evidence="1">
    <location>
        <position position="1"/>
    </location>
</feature>
<sequence>MANNATYNQYTTYVTHLNASTELSQNDLATQHEPWGNTEIPLDHLTNNNKPVTTSTLQPTSMITLASPTNSSLSSNSATDPNFTIYHQGSIPGVTISNNLNLSGGSG</sequence>
<comment type="caution">
    <text evidence="1">The sequence shown here is derived from an EMBL/GenBank/DDBJ whole genome shotgun (WGS) entry which is preliminary data.</text>
</comment>
<evidence type="ECO:0000313" key="1">
    <source>
        <dbReference type="EMBL" id="CAG8711467.1"/>
    </source>
</evidence>
<name>A0A9N9HXX5_9GLOM</name>
<dbReference type="Proteomes" id="UP000789508">
    <property type="component" value="Unassembled WGS sequence"/>
</dbReference>
<evidence type="ECO:0000313" key="2">
    <source>
        <dbReference type="Proteomes" id="UP000789508"/>
    </source>
</evidence>
<reference evidence="1" key="1">
    <citation type="submission" date="2021-06" db="EMBL/GenBank/DDBJ databases">
        <authorList>
            <person name="Kallberg Y."/>
            <person name="Tangrot J."/>
            <person name="Rosling A."/>
        </authorList>
    </citation>
    <scope>NUCLEOTIDE SEQUENCE</scope>
    <source>
        <strain evidence="1">FL130A</strain>
    </source>
</reference>
<organism evidence="1 2">
    <name type="scientific">Ambispora leptoticha</name>
    <dbReference type="NCBI Taxonomy" id="144679"/>
    <lineage>
        <taxon>Eukaryota</taxon>
        <taxon>Fungi</taxon>
        <taxon>Fungi incertae sedis</taxon>
        <taxon>Mucoromycota</taxon>
        <taxon>Glomeromycotina</taxon>
        <taxon>Glomeromycetes</taxon>
        <taxon>Archaeosporales</taxon>
        <taxon>Ambisporaceae</taxon>
        <taxon>Ambispora</taxon>
    </lineage>
</organism>